<name>A0A0W0VSC3_9GAMM</name>
<accession>A0A0W0VSC3</accession>
<proteinExistence type="predicted"/>
<dbReference type="InterPro" id="IPR037176">
    <property type="entry name" value="Osmotin/thaumatin-like_sf"/>
</dbReference>
<keyword evidence="1" id="KW-0732">Signal</keyword>
<dbReference type="OrthoDB" id="7061668at2"/>
<dbReference type="Pfam" id="PF00314">
    <property type="entry name" value="Thaumatin"/>
    <property type="match status" value="1"/>
</dbReference>
<dbReference type="AlphaFoldDB" id="A0A0W0VSC3"/>
<dbReference type="Proteomes" id="UP000054997">
    <property type="component" value="Unassembled WGS sequence"/>
</dbReference>
<dbReference type="SUPFAM" id="SSF49870">
    <property type="entry name" value="Osmotin, thaumatin-like protein"/>
    <property type="match status" value="1"/>
</dbReference>
<keyword evidence="3" id="KW-1185">Reference proteome</keyword>
<protein>
    <submittedName>
        <fullName evidence="2">Thaumatin domain-containing protein</fullName>
    </submittedName>
</protein>
<comment type="caution">
    <text evidence="2">The sequence shown here is derived from an EMBL/GenBank/DDBJ whole genome shotgun (WGS) entry which is preliminary data.</text>
</comment>
<gene>
    <name evidence="2" type="ORF">Llon_0456</name>
</gene>
<dbReference type="PATRIC" id="fig|45068.5.peg.491"/>
<dbReference type="PROSITE" id="PS51367">
    <property type="entry name" value="THAUMATIN_2"/>
    <property type="match status" value="1"/>
</dbReference>
<evidence type="ECO:0000313" key="2">
    <source>
        <dbReference type="EMBL" id="KTD22582.1"/>
    </source>
</evidence>
<evidence type="ECO:0000256" key="1">
    <source>
        <dbReference type="SAM" id="SignalP"/>
    </source>
</evidence>
<sequence>MKLNFSLIGLTFLMMAKASAATDPISFELLPAAGFPDTQVGHQSSIQYTLTNHLPFAATLITEYQFRGGAFSIHDDCHNRSVASGGSCQVIVGFKPAAAGNSSFNLIYGYHNNRVSLPAITAIGIAEPSTTVLSGTIVGLPPSFYSGEQVDYTAVFTNKGHAQLTGCTISNFTSTGVPAVLNTAQGIPPCGATLDPGDSCHLDGTATANASGILKITGHMRCTGPAAVSSAPHASAIVKKQGGCTVHANVLLPLPETTHTYSDNIVKYVIENECPGAVGLGNISIQSSGGDPVITRSKALSTCGSTIAGLSECYVFASVIPQKTGAMSITLATVTGTGEKISAVTSTKILAPGYNHTINFINQCPFPVWYGVQNNPGDPDVQDPTKNPSPDTYRLARQVPGSVPVVKSITFPGKFFGDMFPRTGCTGGTTTPLVCKTADCNSGNNGKCNGDGHSPYTRIEEVFFNTVVGAGYQGTYDISVINGISIPVEMKGLGPKNSAPAFAATPFYCAGAGAPIQPPQAGSETLGNCSWNFTVPTNNKMNPRLFNFVEYNAPNYNCAAPCNGGEVCGLAYIDNNPENNVTMSCGKLIGYWTINQSCGPTTYDALLPNSDNPKSVFKCATVYNNPGRAVQQYPTPTTYYDIYSCNTPPGPNPNKLGSCYPSTSGNLCCGAKNWNKDPYLTAQDKNADHINPDWIGSSSPLLPTPFYSILWIKEGCPTAYVYPYDDHSSSFRCYTSDAAQRKLVKMDFDVVFCPGGLTGQLSTDP</sequence>
<dbReference type="InterPro" id="IPR001938">
    <property type="entry name" value="Thaumatin"/>
</dbReference>
<dbReference type="EMBL" id="LNYK01000007">
    <property type="protein sequence ID" value="KTD22582.1"/>
    <property type="molecule type" value="Genomic_DNA"/>
</dbReference>
<dbReference type="PANTHER" id="PTHR31013">
    <property type="entry name" value="THAUMATIN FAMILY PROTEIN-RELATED"/>
    <property type="match status" value="1"/>
</dbReference>
<dbReference type="STRING" id="45068.Llon_0456"/>
<reference evidence="2 3" key="1">
    <citation type="submission" date="2015-11" db="EMBL/GenBank/DDBJ databases">
        <title>Genomic analysis of 38 Legionella species identifies large and diverse effector repertoires.</title>
        <authorList>
            <person name="Burstein D."/>
            <person name="Amaro F."/>
            <person name="Zusman T."/>
            <person name="Lifshitz Z."/>
            <person name="Cohen O."/>
            <person name="Gilbert J.A."/>
            <person name="Pupko T."/>
            <person name="Shuman H.A."/>
            <person name="Segal G."/>
        </authorList>
    </citation>
    <scope>NUCLEOTIDE SEQUENCE [LARGE SCALE GENOMIC DNA]</scope>
    <source>
        <strain evidence="2 3">ATCC 49505</strain>
    </source>
</reference>
<feature type="chain" id="PRO_5006915025" evidence="1">
    <location>
        <begin position="21"/>
        <end position="765"/>
    </location>
</feature>
<dbReference type="Gene3D" id="2.60.40.10">
    <property type="entry name" value="Immunoglobulins"/>
    <property type="match status" value="1"/>
</dbReference>
<evidence type="ECO:0000313" key="3">
    <source>
        <dbReference type="Proteomes" id="UP000054997"/>
    </source>
</evidence>
<organism evidence="2 3">
    <name type="scientific">Legionella londiniensis</name>
    <dbReference type="NCBI Taxonomy" id="45068"/>
    <lineage>
        <taxon>Bacteria</taxon>
        <taxon>Pseudomonadati</taxon>
        <taxon>Pseudomonadota</taxon>
        <taxon>Gammaproteobacteria</taxon>
        <taxon>Legionellales</taxon>
        <taxon>Legionellaceae</taxon>
        <taxon>Legionella</taxon>
    </lineage>
</organism>
<dbReference type="RefSeq" id="WP_058528474.1">
    <property type="nucleotide sequence ID" value="NZ_CAAAHZ010000001.1"/>
</dbReference>
<dbReference type="PANTHER" id="PTHR31013:SF2">
    <property type="entry name" value="THAUMATIN-LIKE PROTEIN"/>
    <property type="match status" value="1"/>
</dbReference>
<feature type="signal peptide" evidence="1">
    <location>
        <begin position="1"/>
        <end position="20"/>
    </location>
</feature>
<dbReference type="InterPro" id="IPR013783">
    <property type="entry name" value="Ig-like_fold"/>
</dbReference>
<dbReference type="Gene3D" id="2.60.110.10">
    <property type="entry name" value="Thaumatin"/>
    <property type="match status" value="2"/>
</dbReference>